<name>A0A5J5JV47_9ACTN</name>
<dbReference type="EMBL" id="VYTZ01000019">
    <property type="protein sequence ID" value="KAA9373883.1"/>
    <property type="molecule type" value="Genomic_DNA"/>
</dbReference>
<sequence length="180" mass="18863">MMLVSGPLAGLVSGLMFGLAGGLVFGPGSGLGFGLMFGLLEWAEQPASTTIAITPQSIWNADKTLTLLRTSTFGLVSGLVFGLGSGLVFGPEFGLVVGLVVGLAAGVVLGNHHAWLAGGITIRRLARAGHVPRRLMAFLDDAHRLGLLRTVGPVYQFRHADLQDHLAALHFETDEPGRGR</sequence>
<organism evidence="2 3">
    <name type="scientific">Microbispora cellulosiformans</name>
    <dbReference type="NCBI Taxonomy" id="2614688"/>
    <lineage>
        <taxon>Bacteria</taxon>
        <taxon>Bacillati</taxon>
        <taxon>Actinomycetota</taxon>
        <taxon>Actinomycetes</taxon>
        <taxon>Streptosporangiales</taxon>
        <taxon>Streptosporangiaceae</taxon>
        <taxon>Microbispora</taxon>
    </lineage>
</organism>
<keyword evidence="1" id="KW-1133">Transmembrane helix</keyword>
<evidence type="ECO:0000256" key="1">
    <source>
        <dbReference type="SAM" id="Phobius"/>
    </source>
</evidence>
<keyword evidence="1" id="KW-0472">Membrane</keyword>
<feature type="transmembrane region" description="Helical" evidence="1">
    <location>
        <begin position="6"/>
        <end position="26"/>
    </location>
</feature>
<keyword evidence="1" id="KW-0812">Transmembrane</keyword>
<feature type="transmembrane region" description="Helical" evidence="1">
    <location>
        <begin position="95"/>
        <end position="117"/>
    </location>
</feature>
<keyword evidence="3" id="KW-1185">Reference proteome</keyword>
<dbReference type="RefSeq" id="WP_150939598.1">
    <property type="nucleotide sequence ID" value="NZ_VYTZ01000019.1"/>
</dbReference>
<dbReference type="Proteomes" id="UP000327011">
    <property type="component" value="Unassembled WGS sequence"/>
</dbReference>
<protein>
    <submittedName>
        <fullName evidence="2">Uncharacterized protein</fullName>
    </submittedName>
</protein>
<comment type="caution">
    <text evidence="2">The sequence shown here is derived from an EMBL/GenBank/DDBJ whole genome shotgun (WGS) entry which is preliminary data.</text>
</comment>
<accession>A0A5J5JV47</accession>
<dbReference type="AlphaFoldDB" id="A0A5J5JV47"/>
<gene>
    <name evidence="2" type="ORF">F5972_33485</name>
</gene>
<evidence type="ECO:0000313" key="2">
    <source>
        <dbReference type="EMBL" id="KAA9373883.1"/>
    </source>
</evidence>
<proteinExistence type="predicted"/>
<evidence type="ECO:0000313" key="3">
    <source>
        <dbReference type="Proteomes" id="UP000327011"/>
    </source>
</evidence>
<feature type="transmembrane region" description="Helical" evidence="1">
    <location>
        <begin position="67"/>
        <end position="89"/>
    </location>
</feature>
<reference evidence="2 3" key="1">
    <citation type="submission" date="2019-09" db="EMBL/GenBank/DDBJ databases">
        <title>Screening of Novel Bioactive Compounds from Soil-Associated.</title>
        <authorList>
            <person name="Gong X."/>
        </authorList>
    </citation>
    <scope>NUCLEOTIDE SEQUENCE [LARGE SCALE GENOMIC DNA]</scope>
    <source>
        <strain evidence="2 3">Gxj-6</strain>
    </source>
</reference>